<proteinExistence type="predicted"/>
<dbReference type="EMBL" id="HM803926">
    <property type="protein sequence ID" value="ADT91286.1"/>
    <property type="molecule type" value="Genomic_RNA"/>
</dbReference>
<evidence type="ECO:0000313" key="1">
    <source>
        <dbReference type="EMBL" id="ADT91286.1"/>
    </source>
</evidence>
<reference evidence="1" key="1">
    <citation type="submission" date="2010-07" db="EMBL/GenBank/DDBJ databases">
        <title>Molecular characterization of Classical swine fever virus in India.</title>
        <authorList>
            <person name="Manoharan S."/>
            <person name="Vadivoo V.S."/>
            <person name="Aiswarya Devi J."/>
            <person name="Kumanan K."/>
            <person name="Srilatha"/>
            <person name="Muralimanohar B."/>
            <person name="Purushothaman V."/>
            <person name="Ramesh A."/>
        </authorList>
    </citation>
    <scope>NUCLEOTIDE SEQUENCE</scope>
    <source>
        <strain evidence="1">TS1</strain>
    </source>
</reference>
<feature type="non-terminal residue" evidence="1">
    <location>
        <position position="1"/>
    </location>
</feature>
<name>E7CY82_9FLAV</name>
<sequence length="134" mass="15067">TSCHVFCWTISAKKNQTPPYEAYVKFKGFGEGNKMKTQCPVSSLGKHKERGNLKIKNPGKPRAQNMFKTGKGAEHLCREGHRHNVYNKTIGSVMTATGIRLEKLPVVRAQTDTTNFHQAIRDKIDKEENLQTPG</sequence>
<accession>E7CY82</accession>
<organism evidence="1">
    <name type="scientific">Classical swine fever virus</name>
    <dbReference type="NCBI Taxonomy" id="11096"/>
    <lineage>
        <taxon>Viruses</taxon>
        <taxon>Riboviria</taxon>
        <taxon>Orthornavirae</taxon>
        <taxon>Kitrinoviricota</taxon>
        <taxon>Flasuviricetes</taxon>
        <taxon>Amarillovirales</taxon>
        <taxon>Flaviviridae</taxon>
        <taxon>Pestivirus</taxon>
        <taxon>Pestivirus suis</taxon>
    </lineage>
</organism>
<feature type="non-terminal residue" evidence="1">
    <location>
        <position position="134"/>
    </location>
</feature>
<protein>
    <submittedName>
        <fullName evidence="1">Nonstructural protein NS5B</fullName>
    </submittedName>
</protein>